<comment type="caution">
    <text evidence="1">The sequence shown here is derived from an EMBL/GenBank/DDBJ whole genome shotgun (WGS) entry which is preliminary data.</text>
</comment>
<gene>
    <name evidence="1" type="ORF">CR513_40870</name>
</gene>
<dbReference type="AlphaFoldDB" id="A0A371FKF0"/>
<name>A0A371FKF0_MUCPR</name>
<feature type="non-terminal residue" evidence="1">
    <location>
        <position position="1"/>
    </location>
</feature>
<evidence type="ECO:0000313" key="2">
    <source>
        <dbReference type="Proteomes" id="UP000257109"/>
    </source>
</evidence>
<sequence>MTLGEVVEYSGSMTMVVDLDIKKEVNIVFSFLANQHEVFLREAYIVLLHQRGVRDPRFQEILGCPYHNIIFDKFALSFGDQDETQLSLLHAKKWSL</sequence>
<dbReference type="EMBL" id="QJKJ01008743">
    <property type="protein sequence ID" value="RDX78797.1"/>
    <property type="molecule type" value="Genomic_DNA"/>
</dbReference>
<reference evidence="1" key="1">
    <citation type="submission" date="2018-05" db="EMBL/GenBank/DDBJ databases">
        <title>Draft genome of Mucuna pruriens seed.</title>
        <authorList>
            <person name="Nnadi N.E."/>
            <person name="Vos R."/>
            <person name="Hasami M.H."/>
            <person name="Devisetty U.K."/>
            <person name="Aguiy J.C."/>
        </authorList>
    </citation>
    <scope>NUCLEOTIDE SEQUENCE [LARGE SCALE GENOMIC DNA]</scope>
    <source>
        <strain evidence="1">JCA_2017</strain>
    </source>
</reference>
<keyword evidence="2" id="KW-1185">Reference proteome</keyword>
<evidence type="ECO:0000313" key="1">
    <source>
        <dbReference type="EMBL" id="RDX78797.1"/>
    </source>
</evidence>
<dbReference type="Proteomes" id="UP000257109">
    <property type="component" value="Unassembled WGS sequence"/>
</dbReference>
<organism evidence="1 2">
    <name type="scientific">Mucuna pruriens</name>
    <name type="common">Velvet bean</name>
    <name type="synonym">Dolichos pruriens</name>
    <dbReference type="NCBI Taxonomy" id="157652"/>
    <lineage>
        <taxon>Eukaryota</taxon>
        <taxon>Viridiplantae</taxon>
        <taxon>Streptophyta</taxon>
        <taxon>Embryophyta</taxon>
        <taxon>Tracheophyta</taxon>
        <taxon>Spermatophyta</taxon>
        <taxon>Magnoliopsida</taxon>
        <taxon>eudicotyledons</taxon>
        <taxon>Gunneridae</taxon>
        <taxon>Pentapetalae</taxon>
        <taxon>rosids</taxon>
        <taxon>fabids</taxon>
        <taxon>Fabales</taxon>
        <taxon>Fabaceae</taxon>
        <taxon>Papilionoideae</taxon>
        <taxon>50 kb inversion clade</taxon>
        <taxon>NPAAA clade</taxon>
        <taxon>indigoferoid/millettioid clade</taxon>
        <taxon>Phaseoleae</taxon>
        <taxon>Mucuna</taxon>
    </lineage>
</organism>
<proteinExistence type="predicted"/>
<protein>
    <submittedName>
        <fullName evidence="1">Uncharacterized protein</fullName>
    </submittedName>
</protein>
<accession>A0A371FKF0</accession>